<dbReference type="PROSITE" id="PS50932">
    <property type="entry name" value="HTH_LACI_2"/>
    <property type="match status" value="1"/>
</dbReference>
<name>A0ABW4XWD0_9FLAO</name>
<evidence type="ECO:0000256" key="2">
    <source>
        <dbReference type="ARBA" id="ARBA00023125"/>
    </source>
</evidence>
<dbReference type="Gene3D" id="1.10.260.40">
    <property type="entry name" value="lambda repressor-like DNA-binding domains"/>
    <property type="match status" value="1"/>
</dbReference>
<dbReference type="InterPro" id="IPR000843">
    <property type="entry name" value="HTH_LacI"/>
</dbReference>
<evidence type="ECO:0000259" key="4">
    <source>
        <dbReference type="PROSITE" id="PS50932"/>
    </source>
</evidence>
<dbReference type="SUPFAM" id="SSF53822">
    <property type="entry name" value="Periplasmic binding protein-like I"/>
    <property type="match status" value="1"/>
</dbReference>
<organism evidence="5 6">
    <name type="scientific">Flagellimonas iocasae</name>
    <dbReference type="NCBI Taxonomy" id="2055905"/>
    <lineage>
        <taxon>Bacteria</taxon>
        <taxon>Pseudomonadati</taxon>
        <taxon>Bacteroidota</taxon>
        <taxon>Flavobacteriia</taxon>
        <taxon>Flavobacteriales</taxon>
        <taxon>Flavobacteriaceae</taxon>
        <taxon>Flagellimonas</taxon>
    </lineage>
</organism>
<keyword evidence="2 5" id="KW-0238">DNA-binding</keyword>
<dbReference type="SMART" id="SM00354">
    <property type="entry name" value="HTH_LACI"/>
    <property type="match status" value="1"/>
</dbReference>
<sequence length="347" mass="39097">MNQISTNNKVKITLKDIARELEVSISTVSKALKNSEEISRDTKEKVQAFAKLYNYKPNNIAISLKNKRTKNIGVVIPDIVHHFFTTVIRGIEKYANARGYNVIVCLSEESFDKEVINMEMLANGSIDGFIMSLSSETQQKGDYNHLKEVTEQGIPVVLFDRITNEIDCDKVVIDDEFGGYMATKTLIEQGRKKIALITTDDYLSVSKGRTLGYKKAMTESGLGVDESRILTLSSMEMDEERIKSFFNTQEVDAVLCVNEIFAVYSMRLAQEKGLRIPEDISFIGFTDGFLSKYAHPSLTVVAQHGEKMGEISAQMLIDKVEGEKEEEDTFQTKILEPTLVVRDSIFH</sequence>
<evidence type="ECO:0000313" key="6">
    <source>
        <dbReference type="Proteomes" id="UP001597342"/>
    </source>
</evidence>
<reference evidence="6" key="1">
    <citation type="journal article" date="2019" name="Int. J. Syst. Evol. Microbiol.">
        <title>The Global Catalogue of Microorganisms (GCM) 10K type strain sequencing project: providing services to taxonomists for standard genome sequencing and annotation.</title>
        <authorList>
            <consortium name="The Broad Institute Genomics Platform"/>
            <consortium name="The Broad Institute Genome Sequencing Center for Infectious Disease"/>
            <person name="Wu L."/>
            <person name="Ma J."/>
        </authorList>
    </citation>
    <scope>NUCLEOTIDE SEQUENCE [LARGE SCALE GENOMIC DNA]</scope>
    <source>
        <strain evidence="6">JCM 3389</strain>
    </source>
</reference>
<dbReference type="RefSeq" id="WP_379830547.1">
    <property type="nucleotide sequence ID" value="NZ_JBHUHU010000003.1"/>
</dbReference>
<keyword evidence="6" id="KW-1185">Reference proteome</keyword>
<dbReference type="CDD" id="cd01392">
    <property type="entry name" value="HTH_LacI"/>
    <property type="match status" value="1"/>
</dbReference>
<proteinExistence type="predicted"/>
<feature type="domain" description="HTH lacI-type" evidence="4">
    <location>
        <begin position="12"/>
        <end position="66"/>
    </location>
</feature>
<dbReference type="InterPro" id="IPR028082">
    <property type="entry name" value="Peripla_BP_I"/>
</dbReference>
<dbReference type="Pfam" id="PF00532">
    <property type="entry name" value="Peripla_BP_1"/>
    <property type="match status" value="1"/>
</dbReference>
<dbReference type="Pfam" id="PF00356">
    <property type="entry name" value="LacI"/>
    <property type="match status" value="1"/>
</dbReference>
<evidence type="ECO:0000256" key="3">
    <source>
        <dbReference type="ARBA" id="ARBA00023163"/>
    </source>
</evidence>
<keyword evidence="3" id="KW-0804">Transcription</keyword>
<protein>
    <submittedName>
        <fullName evidence="5">LacI family DNA-binding transcriptional regulator</fullName>
    </submittedName>
</protein>
<dbReference type="InterPro" id="IPR001761">
    <property type="entry name" value="Peripla_BP/Lac1_sug-bd_dom"/>
</dbReference>
<accession>A0ABW4XWD0</accession>
<dbReference type="EMBL" id="JBHUHU010000003">
    <property type="protein sequence ID" value="MFD2099792.1"/>
    <property type="molecule type" value="Genomic_DNA"/>
</dbReference>
<dbReference type="PANTHER" id="PTHR30146:SF109">
    <property type="entry name" value="HTH-TYPE TRANSCRIPTIONAL REGULATOR GALS"/>
    <property type="match status" value="1"/>
</dbReference>
<dbReference type="GO" id="GO:0003677">
    <property type="term" value="F:DNA binding"/>
    <property type="evidence" value="ECO:0007669"/>
    <property type="project" value="UniProtKB-KW"/>
</dbReference>
<evidence type="ECO:0000313" key="5">
    <source>
        <dbReference type="EMBL" id="MFD2099792.1"/>
    </source>
</evidence>
<dbReference type="PANTHER" id="PTHR30146">
    <property type="entry name" value="LACI-RELATED TRANSCRIPTIONAL REPRESSOR"/>
    <property type="match status" value="1"/>
</dbReference>
<evidence type="ECO:0000256" key="1">
    <source>
        <dbReference type="ARBA" id="ARBA00023015"/>
    </source>
</evidence>
<dbReference type="Gene3D" id="3.40.50.2300">
    <property type="match status" value="2"/>
</dbReference>
<dbReference type="InterPro" id="IPR010982">
    <property type="entry name" value="Lambda_DNA-bd_dom_sf"/>
</dbReference>
<gene>
    <name evidence="5" type="ORF">ACFSJE_08420</name>
</gene>
<dbReference type="CDD" id="cd06267">
    <property type="entry name" value="PBP1_LacI_sugar_binding-like"/>
    <property type="match status" value="1"/>
</dbReference>
<dbReference type="SUPFAM" id="SSF47413">
    <property type="entry name" value="lambda repressor-like DNA-binding domains"/>
    <property type="match status" value="1"/>
</dbReference>
<dbReference type="Proteomes" id="UP001597342">
    <property type="component" value="Unassembled WGS sequence"/>
</dbReference>
<keyword evidence="1" id="KW-0805">Transcription regulation</keyword>
<comment type="caution">
    <text evidence="5">The sequence shown here is derived from an EMBL/GenBank/DDBJ whole genome shotgun (WGS) entry which is preliminary data.</text>
</comment>